<gene>
    <name evidence="1" type="ORF">CHYS00102_LOCUS14870</name>
</gene>
<dbReference type="AlphaFoldDB" id="A0A7S1BJ48"/>
<evidence type="ECO:0000313" key="1">
    <source>
        <dbReference type="EMBL" id="CAD8887672.1"/>
    </source>
</evidence>
<dbReference type="EMBL" id="HBFR01020644">
    <property type="protein sequence ID" value="CAD8887672.1"/>
    <property type="molecule type" value="Transcribed_RNA"/>
</dbReference>
<reference evidence="1" key="1">
    <citation type="submission" date="2021-01" db="EMBL/GenBank/DDBJ databases">
        <authorList>
            <person name="Corre E."/>
            <person name="Pelletier E."/>
            <person name="Niang G."/>
            <person name="Scheremetjew M."/>
            <person name="Finn R."/>
            <person name="Kale V."/>
            <person name="Holt S."/>
            <person name="Cochrane G."/>
            <person name="Meng A."/>
            <person name="Brown T."/>
            <person name="Cohen L."/>
        </authorList>
    </citation>
    <scope>NUCLEOTIDE SEQUENCE</scope>
    <source>
        <strain evidence="1">308</strain>
    </source>
</reference>
<organism evidence="1">
    <name type="scientific">Corethron hystrix</name>
    <dbReference type="NCBI Taxonomy" id="216773"/>
    <lineage>
        <taxon>Eukaryota</taxon>
        <taxon>Sar</taxon>
        <taxon>Stramenopiles</taxon>
        <taxon>Ochrophyta</taxon>
        <taxon>Bacillariophyta</taxon>
        <taxon>Coscinodiscophyceae</taxon>
        <taxon>Corethrophycidae</taxon>
        <taxon>Corethrales</taxon>
        <taxon>Corethraceae</taxon>
        <taxon>Corethron</taxon>
    </lineage>
</organism>
<accession>A0A7S1BJ48</accession>
<proteinExistence type="predicted"/>
<name>A0A7S1BJ48_9STRA</name>
<sequence>MKMVAERTSFHTTLANEAFVAGYSERGYASIIIGDALSRIGVKIKSVHAAGGPYQVGKVETPFMLKAVQEETLPSEYLYMFGMSSISFSSTVPNVPNYGQKEDIFSSEWREKIKAWVDEGSIAENELSHREWWFAIRKDLREVIENALENGTQNDICKNPTQVLKFLCAAIMEQDVDDIISNNSDYDLILCHGSDDELIDPKNIPEKLPDNVAIKIVPGSHSDAAYLCFLDAFQYLFFNT</sequence>
<protein>
    <submittedName>
        <fullName evidence="1">Uncharacterized protein</fullName>
    </submittedName>
</protein>